<keyword evidence="2" id="KW-1185">Reference proteome</keyword>
<dbReference type="RefSeq" id="XP_012188171.1">
    <property type="nucleotide sequence ID" value="XM_012332781.1"/>
</dbReference>
<evidence type="ECO:0000313" key="2">
    <source>
        <dbReference type="Proteomes" id="UP000014071"/>
    </source>
</evidence>
<gene>
    <name evidence="1" type="ORF">PHSY_002157</name>
</gene>
<evidence type="ECO:0000313" key="1">
    <source>
        <dbReference type="EMBL" id="GAC94584.1"/>
    </source>
</evidence>
<reference evidence="2" key="1">
    <citation type="journal article" date="2013" name="Genome Announc.">
        <title>Draft genome sequence of the basidiomycetous yeast-like fungus Pseudozyma hubeiensis SY62, which produces an abundant amount of the biosurfactant mannosylerythritol lipids.</title>
        <authorList>
            <person name="Konishi M."/>
            <person name="Hatada Y."/>
            <person name="Horiuchi J."/>
        </authorList>
    </citation>
    <scope>NUCLEOTIDE SEQUENCE [LARGE SCALE GENOMIC DNA]</scope>
    <source>
        <strain evidence="2">SY62</strain>
    </source>
</reference>
<organism evidence="1 2">
    <name type="scientific">Pseudozyma hubeiensis (strain SY62)</name>
    <name type="common">Yeast</name>
    <dbReference type="NCBI Taxonomy" id="1305764"/>
    <lineage>
        <taxon>Eukaryota</taxon>
        <taxon>Fungi</taxon>
        <taxon>Dikarya</taxon>
        <taxon>Basidiomycota</taxon>
        <taxon>Ustilaginomycotina</taxon>
        <taxon>Ustilaginomycetes</taxon>
        <taxon>Ustilaginales</taxon>
        <taxon>Ustilaginaceae</taxon>
        <taxon>Pseudozyma</taxon>
    </lineage>
</organism>
<dbReference type="Proteomes" id="UP000014071">
    <property type="component" value="Unassembled WGS sequence"/>
</dbReference>
<dbReference type="HOGENOM" id="CLU_1971503_0_0_1"/>
<protein>
    <submittedName>
        <fullName evidence="1">Uncharacterized protein</fullName>
    </submittedName>
</protein>
<dbReference type="AlphaFoldDB" id="R9P0G0"/>
<dbReference type="EMBL" id="DF238785">
    <property type="protein sequence ID" value="GAC94584.1"/>
    <property type="molecule type" value="Genomic_DNA"/>
</dbReference>
<proteinExistence type="predicted"/>
<accession>R9P0G0</accession>
<sequence>MLLVDLSDKDGIVVLEFRAGLLPDPVCDVSSCVSVIAQSPISCAIAIVSFGKPCIDAASRSDNLAIDFGQLSQLLGPIFSQAFFQDCIVRGAPTCSSRGSCPIAIEQCKEDAEGLRSEAAQDDAGER</sequence>
<name>R9P0G0_PSEHS</name>
<dbReference type="GeneID" id="24107450"/>